<organism evidence="1">
    <name type="scientific">marine metagenome</name>
    <dbReference type="NCBI Taxonomy" id="408172"/>
    <lineage>
        <taxon>unclassified sequences</taxon>
        <taxon>metagenomes</taxon>
        <taxon>ecological metagenomes</taxon>
    </lineage>
</organism>
<dbReference type="AlphaFoldDB" id="A0A383E2P8"/>
<feature type="non-terminal residue" evidence="1">
    <location>
        <position position="1"/>
    </location>
</feature>
<proteinExistence type="predicted"/>
<sequence>VSGRPQQQGDDQASVISLGSLHNPRLMEAGIDTFCYV</sequence>
<evidence type="ECO:0000313" key="1">
    <source>
        <dbReference type="EMBL" id="SVE50368.1"/>
    </source>
</evidence>
<dbReference type="EMBL" id="UINC01221859">
    <property type="protein sequence ID" value="SVE50368.1"/>
    <property type="molecule type" value="Genomic_DNA"/>
</dbReference>
<name>A0A383E2P8_9ZZZZ</name>
<accession>A0A383E2P8</accession>
<protein>
    <submittedName>
        <fullName evidence="1">Uncharacterized protein</fullName>
    </submittedName>
</protein>
<gene>
    <name evidence="1" type="ORF">METZ01_LOCUS503222</name>
</gene>
<reference evidence="1" key="1">
    <citation type="submission" date="2018-05" db="EMBL/GenBank/DDBJ databases">
        <authorList>
            <person name="Lanie J.A."/>
            <person name="Ng W.-L."/>
            <person name="Kazmierczak K.M."/>
            <person name="Andrzejewski T.M."/>
            <person name="Davidsen T.M."/>
            <person name="Wayne K.J."/>
            <person name="Tettelin H."/>
            <person name="Glass J.I."/>
            <person name="Rusch D."/>
            <person name="Podicherti R."/>
            <person name="Tsui H.-C.T."/>
            <person name="Winkler M.E."/>
        </authorList>
    </citation>
    <scope>NUCLEOTIDE SEQUENCE</scope>
</reference>